<evidence type="ECO:0000256" key="4">
    <source>
        <dbReference type="ARBA" id="ARBA00022771"/>
    </source>
</evidence>
<evidence type="ECO:0000256" key="6">
    <source>
        <dbReference type="ARBA" id="ARBA00023242"/>
    </source>
</evidence>
<dbReference type="InterPro" id="IPR013087">
    <property type="entry name" value="Znf_C2H2_type"/>
</dbReference>
<dbReference type="Pfam" id="PF00096">
    <property type="entry name" value="zf-C2H2"/>
    <property type="match status" value="1"/>
</dbReference>
<dbReference type="AlphaFoldDB" id="A0AAN8X7V2"/>
<comment type="similarity">
    <text evidence="7">Belongs to the snail C2H2-type zinc-finger protein family.</text>
</comment>
<dbReference type="Gene3D" id="3.30.160.60">
    <property type="entry name" value="Classic Zinc Finger"/>
    <property type="match status" value="2"/>
</dbReference>
<keyword evidence="6" id="KW-0539">Nucleus</keyword>
<feature type="non-terminal residue" evidence="10">
    <location>
        <position position="75"/>
    </location>
</feature>
<dbReference type="GO" id="GO:0000981">
    <property type="term" value="F:DNA-binding transcription factor activity, RNA polymerase II-specific"/>
    <property type="evidence" value="ECO:0007669"/>
    <property type="project" value="TreeGrafter"/>
</dbReference>
<accession>A0AAN8X7V2</accession>
<dbReference type="PANTHER" id="PTHR24388">
    <property type="entry name" value="ZINC FINGER PROTEIN"/>
    <property type="match status" value="1"/>
</dbReference>
<evidence type="ECO:0000313" key="10">
    <source>
        <dbReference type="EMBL" id="KAK7074549.1"/>
    </source>
</evidence>
<keyword evidence="3" id="KW-0677">Repeat</keyword>
<evidence type="ECO:0000256" key="1">
    <source>
        <dbReference type="ARBA" id="ARBA00004123"/>
    </source>
</evidence>
<evidence type="ECO:0000256" key="2">
    <source>
        <dbReference type="ARBA" id="ARBA00022723"/>
    </source>
</evidence>
<dbReference type="FunFam" id="3.30.160.60:FF:000100">
    <property type="entry name" value="Zinc finger 45-like"/>
    <property type="match status" value="1"/>
</dbReference>
<evidence type="ECO:0000256" key="3">
    <source>
        <dbReference type="ARBA" id="ARBA00022737"/>
    </source>
</evidence>
<dbReference type="PANTHER" id="PTHR24388:SF46">
    <property type="entry name" value="CCCTC-BINDING FACTOR"/>
    <property type="match status" value="1"/>
</dbReference>
<organism evidence="10 11">
    <name type="scientific">Halocaridina rubra</name>
    <name type="common">Hawaiian red shrimp</name>
    <dbReference type="NCBI Taxonomy" id="373956"/>
    <lineage>
        <taxon>Eukaryota</taxon>
        <taxon>Metazoa</taxon>
        <taxon>Ecdysozoa</taxon>
        <taxon>Arthropoda</taxon>
        <taxon>Crustacea</taxon>
        <taxon>Multicrustacea</taxon>
        <taxon>Malacostraca</taxon>
        <taxon>Eumalacostraca</taxon>
        <taxon>Eucarida</taxon>
        <taxon>Decapoda</taxon>
        <taxon>Pleocyemata</taxon>
        <taxon>Caridea</taxon>
        <taxon>Atyoidea</taxon>
        <taxon>Atyidae</taxon>
        <taxon>Halocaridina</taxon>
    </lineage>
</organism>
<dbReference type="SMART" id="SM00355">
    <property type="entry name" value="ZnF_C2H2"/>
    <property type="match status" value="2"/>
</dbReference>
<dbReference type="GO" id="GO:0000978">
    <property type="term" value="F:RNA polymerase II cis-regulatory region sequence-specific DNA binding"/>
    <property type="evidence" value="ECO:0007669"/>
    <property type="project" value="TreeGrafter"/>
</dbReference>
<name>A0AAN8X7V2_HALRR</name>
<gene>
    <name evidence="10" type="ORF">SK128_007758</name>
</gene>
<dbReference type="InterPro" id="IPR050527">
    <property type="entry name" value="Snail/Krueppel_Znf"/>
</dbReference>
<keyword evidence="11" id="KW-1185">Reference proteome</keyword>
<comment type="subcellular location">
    <subcellularLocation>
        <location evidence="1">Nucleus</location>
    </subcellularLocation>
</comment>
<dbReference type="InterPro" id="IPR036236">
    <property type="entry name" value="Znf_C2H2_sf"/>
</dbReference>
<evidence type="ECO:0000313" key="11">
    <source>
        <dbReference type="Proteomes" id="UP001381693"/>
    </source>
</evidence>
<dbReference type="GO" id="GO:0005634">
    <property type="term" value="C:nucleus"/>
    <property type="evidence" value="ECO:0007669"/>
    <property type="project" value="UniProtKB-SubCell"/>
</dbReference>
<evidence type="ECO:0000256" key="7">
    <source>
        <dbReference type="ARBA" id="ARBA00037948"/>
    </source>
</evidence>
<evidence type="ECO:0000256" key="8">
    <source>
        <dbReference type="PROSITE-ProRule" id="PRU00042"/>
    </source>
</evidence>
<evidence type="ECO:0000256" key="5">
    <source>
        <dbReference type="ARBA" id="ARBA00022833"/>
    </source>
</evidence>
<comment type="caution">
    <text evidence="10">The sequence shown here is derived from an EMBL/GenBank/DDBJ whole genome shotgun (WGS) entry which is preliminary data.</text>
</comment>
<dbReference type="GO" id="GO:0008270">
    <property type="term" value="F:zinc ion binding"/>
    <property type="evidence" value="ECO:0007669"/>
    <property type="project" value="UniProtKB-KW"/>
</dbReference>
<evidence type="ECO:0000259" key="9">
    <source>
        <dbReference type="PROSITE" id="PS50157"/>
    </source>
</evidence>
<dbReference type="InterPro" id="IPR056438">
    <property type="entry name" value="Znf-C2H2_CTCF"/>
</dbReference>
<keyword evidence="2" id="KW-0479">Metal-binding</keyword>
<sequence>MENGQRTSSEVARKIHQCVLCPYSTNKKYNLQKHYRVHTGEKPFACPHCPYRASQKSNVMAHISTHKQFEDGTKQ</sequence>
<dbReference type="EMBL" id="JAXCGZ010011538">
    <property type="protein sequence ID" value="KAK7074549.1"/>
    <property type="molecule type" value="Genomic_DNA"/>
</dbReference>
<dbReference type="Proteomes" id="UP001381693">
    <property type="component" value="Unassembled WGS sequence"/>
</dbReference>
<reference evidence="10 11" key="1">
    <citation type="submission" date="2023-11" db="EMBL/GenBank/DDBJ databases">
        <title>Halocaridina rubra genome assembly.</title>
        <authorList>
            <person name="Smith C."/>
        </authorList>
    </citation>
    <scope>NUCLEOTIDE SEQUENCE [LARGE SCALE GENOMIC DNA]</scope>
    <source>
        <strain evidence="10">EP-1</strain>
        <tissue evidence="10">Whole</tissue>
    </source>
</reference>
<proteinExistence type="inferred from homology"/>
<keyword evidence="4 8" id="KW-0863">Zinc-finger</keyword>
<dbReference type="SUPFAM" id="SSF57667">
    <property type="entry name" value="beta-beta-alpha zinc fingers"/>
    <property type="match status" value="1"/>
</dbReference>
<protein>
    <recommendedName>
        <fullName evidence="9">C2H2-type domain-containing protein</fullName>
    </recommendedName>
</protein>
<dbReference type="PROSITE" id="PS50157">
    <property type="entry name" value="ZINC_FINGER_C2H2_2"/>
    <property type="match status" value="1"/>
</dbReference>
<dbReference type="Pfam" id="PF23611">
    <property type="entry name" value="zf-C2H2_16"/>
    <property type="match status" value="1"/>
</dbReference>
<feature type="domain" description="C2H2-type" evidence="9">
    <location>
        <begin position="16"/>
        <end position="43"/>
    </location>
</feature>
<keyword evidence="5" id="KW-0862">Zinc</keyword>